<organism evidence="9 10">
    <name type="scientific">Pinctada imbricata</name>
    <name type="common">Atlantic pearl-oyster</name>
    <name type="synonym">Pinctada martensii</name>
    <dbReference type="NCBI Taxonomy" id="66713"/>
    <lineage>
        <taxon>Eukaryota</taxon>
        <taxon>Metazoa</taxon>
        <taxon>Spiralia</taxon>
        <taxon>Lophotrochozoa</taxon>
        <taxon>Mollusca</taxon>
        <taxon>Bivalvia</taxon>
        <taxon>Autobranchia</taxon>
        <taxon>Pteriomorphia</taxon>
        <taxon>Pterioida</taxon>
        <taxon>Pterioidea</taxon>
        <taxon>Pteriidae</taxon>
        <taxon>Pinctada</taxon>
    </lineage>
</organism>
<reference evidence="9" key="1">
    <citation type="submission" date="2019-08" db="EMBL/GenBank/DDBJ databases">
        <title>The improved chromosome-level genome for the pearl oyster Pinctada fucata martensii using PacBio sequencing and Hi-C.</title>
        <authorList>
            <person name="Zheng Z."/>
        </authorList>
    </citation>
    <scope>NUCLEOTIDE SEQUENCE</scope>
    <source>
        <strain evidence="9">ZZ-2019</strain>
        <tissue evidence="9">Adductor muscle</tissue>
    </source>
</reference>
<keyword evidence="4 8" id="KW-0274">FAD</keyword>
<dbReference type="GO" id="GO:0050661">
    <property type="term" value="F:NADP binding"/>
    <property type="evidence" value="ECO:0007669"/>
    <property type="project" value="InterPro"/>
</dbReference>
<dbReference type="InterPro" id="IPR020946">
    <property type="entry name" value="Flavin_mOase-like"/>
</dbReference>
<sequence>MFFFSFSAHWNEYIPDVMGKDDFKGIFIHSRNYRHVEVFEGLDVAILGGFRTAEDVALQIEEKARKVYVCHRTPDFPVSFPKSIEQRPPFVRMTEKGVVFPDGSELNVEAVIFCTGYRYTFPYLKDGLINITENRITPLYKHIVHMKYPSLVFPGVPQPYAYFPFLHQTAKFAVRVIDGRIKLPSEQEMVEESADDYKSRIQEGFKPKYAHLILHHMWDLDKELSKLGQFEHLPPVLEKLLEDILDERKMNITHAHELNYQITGSNSYRILNPDGSKSRKTYATK</sequence>
<evidence type="ECO:0000256" key="3">
    <source>
        <dbReference type="ARBA" id="ARBA00022630"/>
    </source>
</evidence>
<evidence type="ECO:0000256" key="8">
    <source>
        <dbReference type="RuleBase" id="RU361177"/>
    </source>
</evidence>
<dbReference type="InterPro" id="IPR036188">
    <property type="entry name" value="FAD/NAD-bd_sf"/>
</dbReference>
<evidence type="ECO:0000256" key="4">
    <source>
        <dbReference type="ARBA" id="ARBA00022827"/>
    </source>
</evidence>
<dbReference type="PRINTS" id="PR00370">
    <property type="entry name" value="FMOXYGENASE"/>
</dbReference>
<dbReference type="GO" id="GO:0050660">
    <property type="term" value="F:flavin adenine dinucleotide binding"/>
    <property type="evidence" value="ECO:0007669"/>
    <property type="project" value="InterPro"/>
</dbReference>
<dbReference type="FunFam" id="3.50.50.60:FF:000138">
    <property type="entry name" value="Flavin-containing monooxygenase"/>
    <property type="match status" value="1"/>
</dbReference>
<dbReference type="InterPro" id="IPR050346">
    <property type="entry name" value="FMO-like"/>
</dbReference>
<dbReference type="AlphaFoldDB" id="A0AA88XCV7"/>
<dbReference type="EC" id="1.-.-.-" evidence="8"/>
<accession>A0AA88XCV7</accession>
<keyword evidence="3 8" id="KW-0285">Flavoprotein</keyword>
<dbReference type="Proteomes" id="UP001186944">
    <property type="component" value="Unassembled WGS sequence"/>
</dbReference>
<evidence type="ECO:0000256" key="1">
    <source>
        <dbReference type="ARBA" id="ARBA00001974"/>
    </source>
</evidence>
<comment type="caution">
    <text evidence="9">The sequence shown here is derived from an EMBL/GenBank/DDBJ whole genome shotgun (WGS) entry which is preliminary data.</text>
</comment>
<evidence type="ECO:0000256" key="7">
    <source>
        <dbReference type="ARBA" id="ARBA00023033"/>
    </source>
</evidence>
<dbReference type="SUPFAM" id="SSF51905">
    <property type="entry name" value="FAD/NAD(P)-binding domain"/>
    <property type="match status" value="2"/>
</dbReference>
<keyword evidence="5" id="KW-0521">NADP</keyword>
<dbReference type="PANTHER" id="PTHR23023">
    <property type="entry name" value="DIMETHYLANILINE MONOOXYGENASE"/>
    <property type="match status" value="1"/>
</dbReference>
<dbReference type="EMBL" id="VSWD01000014">
    <property type="protein sequence ID" value="KAK3082929.1"/>
    <property type="molecule type" value="Genomic_DNA"/>
</dbReference>
<dbReference type="Gene3D" id="3.50.50.60">
    <property type="entry name" value="FAD/NAD(P)-binding domain"/>
    <property type="match status" value="2"/>
</dbReference>
<dbReference type="InterPro" id="IPR000960">
    <property type="entry name" value="Flavin_mOase"/>
</dbReference>
<evidence type="ECO:0000256" key="2">
    <source>
        <dbReference type="ARBA" id="ARBA00009183"/>
    </source>
</evidence>
<evidence type="ECO:0000313" key="10">
    <source>
        <dbReference type="Proteomes" id="UP001186944"/>
    </source>
</evidence>
<keyword evidence="6 8" id="KW-0560">Oxidoreductase</keyword>
<comment type="similarity">
    <text evidence="2 8">Belongs to the FMO family.</text>
</comment>
<evidence type="ECO:0000256" key="5">
    <source>
        <dbReference type="ARBA" id="ARBA00022857"/>
    </source>
</evidence>
<protein>
    <recommendedName>
        <fullName evidence="8">Flavin-containing monooxygenase</fullName>
        <ecNumber evidence="8">1.-.-.-</ecNumber>
    </recommendedName>
</protein>
<keyword evidence="10" id="KW-1185">Reference proteome</keyword>
<dbReference type="GO" id="GO:0004499">
    <property type="term" value="F:N,N-dimethylaniline monooxygenase activity"/>
    <property type="evidence" value="ECO:0007669"/>
    <property type="project" value="InterPro"/>
</dbReference>
<dbReference type="Pfam" id="PF00743">
    <property type="entry name" value="FMO-like"/>
    <property type="match status" value="2"/>
</dbReference>
<keyword evidence="7 8" id="KW-0503">Monooxygenase</keyword>
<name>A0AA88XCV7_PINIB</name>
<proteinExistence type="inferred from homology"/>
<evidence type="ECO:0000313" key="9">
    <source>
        <dbReference type="EMBL" id="KAK3082929.1"/>
    </source>
</evidence>
<evidence type="ECO:0000256" key="6">
    <source>
        <dbReference type="ARBA" id="ARBA00023002"/>
    </source>
</evidence>
<comment type="cofactor">
    <cofactor evidence="1 8">
        <name>FAD</name>
        <dbReference type="ChEBI" id="CHEBI:57692"/>
    </cofactor>
</comment>
<gene>
    <name evidence="9" type="ORF">FSP39_009278</name>
</gene>